<evidence type="ECO:0000256" key="7">
    <source>
        <dbReference type="ARBA" id="ARBA00049244"/>
    </source>
</evidence>
<dbReference type="OrthoDB" id="8478864at2"/>
<comment type="catalytic activity">
    <reaction evidence="7">
        <text>DNA(n) + a 2'-deoxyribonucleoside 5'-triphosphate = DNA(n+1) + diphosphate</text>
        <dbReference type="Rhea" id="RHEA:22508"/>
        <dbReference type="Rhea" id="RHEA-COMP:17339"/>
        <dbReference type="Rhea" id="RHEA-COMP:17340"/>
        <dbReference type="ChEBI" id="CHEBI:33019"/>
        <dbReference type="ChEBI" id="CHEBI:61560"/>
        <dbReference type="ChEBI" id="CHEBI:173112"/>
        <dbReference type="EC" id="2.7.7.7"/>
    </reaction>
</comment>
<dbReference type="AlphaFoldDB" id="A0A4Y9F5V0"/>
<dbReference type="EMBL" id="SPQC01000011">
    <property type="protein sequence ID" value="TFU23033.1"/>
    <property type="molecule type" value="Genomic_DNA"/>
</dbReference>
<keyword evidence="4" id="KW-0235">DNA replication</keyword>
<feature type="domain" description="DNA polymerase III delta subunit-like C-terminal" evidence="8">
    <location>
        <begin position="213"/>
        <end position="325"/>
    </location>
</feature>
<dbReference type="InterPro" id="IPR008921">
    <property type="entry name" value="DNA_pol3_clamp-load_cplx_C"/>
</dbReference>
<protein>
    <recommendedName>
        <fullName evidence="1">DNA-directed DNA polymerase</fullName>
        <ecNumber evidence="1">2.7.7.7</ecNumber>
    </recommendedName>
</protein>
<dbReference type="GO" id="GO:0009360">
    <property type="term" value="C:DNA polymerase III complex"/>
    <property type="evidence" value="ECO:0007669"/>
    <property type="project" value="TreeGrafter"/>
</dbReference>
<evidence type="ECO:0000256" key="5">
    <source>
        <dbReference type="ARBA" id="ARBA00022932"/>
    </source>
</evidence>
<evidence type="ECO:0000256" key="2">
    <source>
        <dbReference type="ARBA" id="ARBA00022679"/>
    </source>
</evidence>
<keyword evidence="5" id="KW-0239">DNA-directed DNA polymerase</keyword>
<dbReference type="GO" id="GO:0003887">
    <property type="term" value="F:DNA-directed DNA polymerase activity"/>
    <property type="evidence" value="ECO:0007669"/>
    <property type="project" value="UniProtKB-KW"/>
</dbReference>
<dbReference type="NCBIfam" id="TIGR01128">
    <property type="entry name" value="holA"/>
    <property type="match status" value="1"/>
</dbReference>
<dbReference type="Proteomes" id="UP000297951">
    <property type="component" value="Unassembled WGS sequence"/>
</dbReference>
<keyword evidence="2 9" id="KW-0808">Transferase</keyword>
<comment type="similarity">
    <text evidence="6">Belongs to the DNA polymerase HolA subunit family.</text>
</comment>
<dbReference type="GO" id="GO:0006261">
    <property type="term" value="P:DNA-templated DNA replication"/>
    <property type="evidence" value="ECO:0007669"/>
    <property type="project" value="TreeGrafter"/>
</dbReference>
<comment type="caution">
    <text evidence="9">The sequence shown here is derived from an EMBL/GenBank/DDBJ whole genome shotgun (WGS) entry which is preliminary data.</text>
</comment>
<dbReference type="InterPro" id="IPR048466">
    <property type="entry name" value="DNA_pol3_delta-like_C"/>
</dbReference>
<organism evidence="9 10">
    <name type="scientific">Rothia nasimurium</name>
    <dbReference type="NCBI Taxonomy" id="85336"/>
    <lineage>
        <taxon>Bacteria</taxon>
        <taxon>Bacillati</taxon>
        <taxon>Actinomycetota</taxon>
        <taxon>Actinomycetes</taxon>
        <taxon>Micrococcales</taxon>
        <taxon>Micrococcaceae</taxon>
        <taxon>Rothia</taxon>
    </lineage>
</organism>
<gene>
    <name evidence="9" type="primary">holA</name>
    <name evidence="9" type="ORF">E4U03_04260</name>
</gene>
<dbReference type="Pfam" id="PF21694">
    <property type="entry name" value="DNA_pol3_delta_C"/>
    <property type="match status" value="1"/>
</dbReference>
<accession>A0A4Y9F5V0</accession>
<dbReference type="InterPro" id="IPR005790">
    <property type="entry name" value="DNA_polIII_delta"/>
</dbReference>
<evidence type="ECO:0000256" key="1">
    <source>
        <dbReference type="ARBA" id="ARBA00012417"/>
    </source>
</evidence>
<reference evidence="9 10" key="1">
    <citation type="submission" date="2019-03" db="EMBL/GenBank/DDBJ databases">
        <title>Diversity of the mouse oral microbiome.</title>
        <authorList>
            <person name="Joseph S."/>
            <person name="Aduse-Opoku J."/>
            <person name="Curtis M."/>
            <person name="Wade W."/>
            <person name="Hashim A."/>
        </authorList>
    </citation>
    <scope>NUCLEOTIDE SEQUENCE [LARGE SCALE GENOMIC DNA]</scope>
    <source>
        <strain evidence="10">irhom_31</strain>
    </source>
</reference>
<evidence type="ECO:0000313" key="10">
    <source>
        <dbReference type="Proteomes" id="UP000297951"/>
    </source>
</evidence>
<dbReference type="GO" id="GO:0003677">
    <property type="term" value="F:DNA binding"/>
    <property type="evidence" value="ECO:0007669"/>
    <property type="project" value="InterPro"/>
</dbReference>
<dbReference type="EC" id="2.7.7.7" evidence="1"/>
<dbReference type="SUPFAM" id="SSF48019">
    <property type="entry name" value="post-AAA+ oligomerization domain-like"/>
    <property type="match status" value="1"/>
</dbReference>
<dbReference type="PANTHER" id="PTHR34388:SF1">
    <property type="entry name" value="DNA POLYMERASE III SUBUNIT DELTA"/>
    <property type="match status" value="1"/>
</dbReference>
<dbReference type="InterPro" id="IPR027417">
    <property type="entry name" value="P-loop_NTPase"/>
</dbReference>
<evidence type="ECO:0000259" key="8">
    <source>
        <dbReference type="Pfam" id="PF21694"/>
    </source>
</evidence>
<evidence type="ECO:0000256" key="6">
    <source>
        <dbReference type="ARBA" id="ARBA00034754"/>
    </source>
</evidence>
<evidence type="ECO:0000256" key="4">
    <source>
        <dbReference type="ARBA" id="ARBA00022705"/>
    </source>
</evidence>
<dbReference type="Gene3D" id="3.40.50.300">
    <property type="entry name" value="P-loop containing nucleotide triphosphate hydrolases"/>
    <property type="match status" value="1"/>
</dbReference>
<name>A0A4Y9F5V0_9MICC</name>
<dbReference type="RefSeq" id="WP_135011806.1">
    <property type="nucleotide sequence ID" value="NZ_JADGLK010000011.1"/>
</dbReference>
<dbReference type="PANTHER" id="PTHR34388">
    <property type="entry name" value="DNA POLYMERASE III SUBUNIT DELTA"/>
    <property type="match status" value="1"/>
</dbReference>
<proteinExistence type="inferred from homology"/>
<sequence>MARTPRNRSAGPDNGWRSVPLAPLILLYGPEEYFASRATQRLRQLFGEAHGSYELTSLSAKDYRAGQLDVLASPSLFDEPKIMEVTQVASMSDAFLQDALAYAAAPHDSTLVVLHHAGGNRGKKLIDTIKANKSYPVVECKALKNERDRLDFVIYEFRSAQRSIDPPAAAALAAATSDISELASAARQLIADEPGTITVDTIDRYFGGRIEVTAFKVGDAAVAGNSREAIKLLRQAIDTGSDPIPILGALAARMRNIAKVHGVRGNSNQLAGDLKMAPWQVEAAQRDSRRYAPADLARVLALLADTDAQLKGENLDSFYPLEKAVLAISQASRTH</sequence>
<keyword evidence="3 9" id="KW-0548">Nucleotidyltransferase</keyword>
<evidence type="ECO:0000256" key="3">
    <source>
        <dbReference type="ARBA" id="ARBA00022695"/>
    </source>
</evidence>
<dbReference type="STRING" id="85336.A7979_00380"/>
<evidence type="ECO:0000313" key="9">
    <source>
        <dbReference type="EMBL" id="TFU23033.1"/>
    </source>
</evidence>
<dbReference type="Gene3D" id="1.20.272.10">
    <property type="match status" value="1"/>
</dbReference>